<reference evidence="1" key="1">
    <citation type="submission" date="2020-01" db="EMBL/GenBank/DDBJ databases">
        <authorList>
            <consortium name="DOE Joint Genome Institute"/>
            <person name="Haridas S."/>
            <person name="Albert R."/>
            <person name="Binder M."/>
            <person name="Bloem J."/>
            <person name="Labutti K."/>
            <person name="Salamov A."/>
            <person name="Andreopoulos B."/>
            <person name="Baker S.E."/>
            <person name="Barry K."/>
            <person name="Bills G."/>
            <person name="Bluhm B.H."/>
            <person name="Cannon C."/>
            <person name="Castanera R."/>
            <person name="Culley D.E."/>
            <person name="Daum C."/>
            <person name="Ezra D."/>
            <person name="Gonzalez J.B."/>
            <person name="Henrissat B."/>
            <person name="Kuo A."/>
            <person name="Liang C."/>
            <person name="Lipzen A."/>
            <person name="Lutzoni F."/>
            <person name="Magnuson J."/>
            <person name="Mondo S."/>
            <person name="Nolan M."/>
            <person name="Ohm R."/>
            <person name="Pangilinan J."/>
            <person name="Park H.-J."/>
            <person name="Ramirez L."/>
            <person name="Alfaro M."/>
            <person name="Sun H."/>
            <person name="Tritt A."/>
            <person name="Yoshinaga Y."/>
            <person name="Zwiers L.-H."/>
            <person name="Turgeon B.G."/>
            <person name="Goodwin S.B."/>
            <person name="Spatafora J.W."/>
            <person name="Crous P.W."/>
            <person name="Grigoriev I.V."/>
        </authorList>
    </citation>
    <scope>NUCLEOTIDE SEQUENCE</scope>
    <source>
        <strain evidence="1">P77</strain>
    </source>
</reference>
<dbReference type="OrthoDB" id="3794478at2759"/>
<name>A0A6A5JXU0_9PLEO</name>
<sequence length="52" mass="6045">MFMKDVEFAFEYKDVTSFNCLLEAKMLALLQPVSYPKVNSYTPARSWPRPPS</sequence>
<gene>
    <name evidence="1" type="ORF">BDW02DRAFT_574466</name>
</gene>
<keyword evidence="2" id="KW-1185">Reference proteome</keyword>
<protein>
    <submittedName>
        <fullName evidence="1">Uncharacterized protein</fullName>
    </submittedName>
</protein>
<dbReference type="Proteomes" id="UP000800040">
    <property type="component" value="Unassembled WGS sequence"/>
</dbReference>
<organism evidence="1 2">
    <name type="scientific">Decorospora gaudefroyi</name>
    <dbReference type="NCBI Taxonomy" id="184978"/>
    <lineage>
        <taxon>Eukaryota</taxon>
        <taxon>Fungi</taxon>
        <taxon>Dikarya</taxon>
        <taxon>Ascomycota</taxon>
        <taxon>Pezizomycotina</taxon>
        <taxon>Dothideomycetes</taxon>
        <taxon>Pleosporomycetidae</taxon>
        <taxon>Pleosporales</taxon>
        <taxon>Pleosporineae</taxon>
        <taxon>Pleosporaceae</taxon>
        <taxon>Decorospora</taxon>
    </lineage>
</organism>
<dbReference type="EMBL" id="ML975484">
    <property type="protein sequence ID" value="KAF1828911.1"/>
    <property type="molecule type" value="Genomic_DNA"/>
</dbReference>
<dbReference type="AlphaFoldDB" id="A0A6A5JXU0"/>
<proteinExistence type="predicted"/>
<accession>A0A6A5JXU0</accession>
<evidence type="ECO:0000313" key="1">
    <source>
        <dbReference type="EMBL" id="KAF1828911.1"/>
    </source>
</evidence>
<evidence type="ECO:0000313" key="2">
    <source>
        <dbReference type="Proteomes" id="UP000800040"/>
    </source>
</evidence>